<name>A0ACC1SBP3_9APHY</name>
<dbReference type="EMBL" id="JANHOG010001502">
    <property type="protein sequence ID" value="KAJ3536025.1"/>
    <property type="molecule type" value="Genomic_DNA"/>
</dbReference>
<protein>
    <submittedName>
        <fullName evidence="1">Uncharacterized protein</fullName>
    </submittedName>
</protein>
<sequence length="217" mass="24005">MVSSTFDAAREHLRSSILRQLGGNPLTGYVSDPSGGRPPTPIPSPDQCNPDTSHYRAQSESTVSTPFSAHFPPHELECEGGITHPEQHNYVVAASFLPTANRYTFAHVPTNVKTTMLHGLHLFAVVALLRCQLEGIGEALAMDTQARVKAFGKRIFMRAMVAWSLLQRCNVLIGGPHALEVVWRVNHKHAKKNHLPVDLFVPSDSCYEFLHLFTTSE</sequence>
<comment type="caution">
    <text evidence="1">The sequence shown here is derived from an EMBL/GenBank/DDBJ whole genome shotgun (WGS) entry which is preliminary data.</text>
</comment>
<proteinExistence type="predicted"/>
<reference evidence="1" key="1">
    <citation type="submission" date="2022-07" db="EMBL/GenBank/DDBJ databases">
        <title>Genome Sequence of Phlebia brevispora.</title>
        <authorList>
            <person name="Buettner E."/>
        </authorList>
    </citation>
    <scope>NUCLEOTIDE SEQUENCE</scope>
    <source>
        <strain evidence="1">MPL23</strain>
    </source>
</reference>
<evidence type="ECO:0000313" key="1">
    <source>
        <dbReference type="EMBL" id="KAJ3536025.1"/>
    </source>
</evidence>
<keyword evidence="2" id="KW-1185">Reference proteome</keyword>
<evidence type="ECO:0000313" key="2">
    <source>
        <dbReference type="Proteomes" id="UP001148662"/>
    </source>
</evidence>
<dbReference type="Proteomes" id="UP001148662">
    <property type="component" value="Unassembled WGS sequence"/>
</dbReference>
<accession>A0ACC1SBP3</accession>
<organism evidence="1 2">
    <name type="scientific">Phlebia brevispora</name>
    <dbReference type="NCBI Taxonomy" id="194682"/>
    <lineage>
        <taxon>Eukaryota</taxon>
        <taxon>Fungi</taxon>
        <taxon>Dikarya</taxon>
        <taxon>Basidiomycota</taxon>
        <taxon>Agaricomycotina</taxon>
        <taxon>Agaricomycetes</taxon>
        <taxon>Polyporales</taxon>
        <taxon>Meruliaceae</taxon>
        <taxon>Phlebia</taxon>
    </lineage>
</organism>
<gene>
    <name evidence="1" type="ORF">NM688_g6891</name>
</gene>